<dbReference type="Proteomes" id="UP000234545">
    <property type="component" value="Unassembled WGS sequence"/>
</dbReference>
<evidence type="ECO:0000313" key="2">
    <source>
        <dbReference type="EMBL" id="PKY66616.1"/>
    </source>
</evidence>
<protein>
    <submittedName>
        <fullName evidence="2">Uncharacterized protein</fullName>
    </submittedName>
</protein>
<dbReference type="EMBL" id="PKKJ01000002">
    <property type="protein sequence ID" value="PKY66616.1"/>
    <property type="molecule type" value="Genomic_DNA"/>
</dbReference>
<gene>
    <name evidence="2" type="ORF">CYJ25_03560</name>
</gene>
<evidence type="ECO:0000313" key="3">
    <source>
        <dbReference type="Proteomes" id="UP000234545"/>
    </source>
</evidence>
<evidence type="ECO:0000256" key="1">
    <source>
        <dbReference type="SAM" id="MobiDB-lite"/>
    </source>
</evidence>
<reference evidence="2 3" key="1">
    <citation type="submission" date="2017-12" db="EMBL/GenBank/DDBJ databases">
        <title>Phylogenetic diversity of female urinary microbiome.</title>
        <authorList>
            <person name="Thomas-White K."/>
            <person name="Wolfe A.J."/>
        </authorList>
    </citation>
    <scope>NUCLEOTIDE SEQUENCE [LARGE SCALE GENOMIC DNA]</scope>
    <source>
        <strain evidence="2 3">UMB0250</strain>
    </source>
</reference>
<proteinExistence type="predicted"/>
<organism evidence="2 3">
    <name type="scientific">Schaalia turicensis</name>
    <dbReference type="NCBI Taxonomy" id="131111"/>
    <lineage>
        <taxon>Bacteria</taxon>
        <taxon>Bacillati</taxon>
        <taxon>Actinomycetota</taxon>
        <taxon>Actinomycetes</taxon>
        <taxon>Actinomycetales</taxon>
        <taxon>Actinomycetaceae</taxon>
        <taxon>Schaalia</taxon>
    </lineage>
</organism>
<feature type="compositionally biased region" description="Polar residues" evidence="1">
    <location>
        <begin position="81"/>
        <end position="93"/>
    </location>
</feature>
<name>A0A2I1I650_9ACTO</name>
<dbReference type="AlphaFoldDB" id="A0A2I1I650"/>
<accession>A0A2I1I650</accession>
<comment type="caution">
    <text evidence="2">The sequence shown here is derived from an EMBL/GenBank/DDBJ whole genome shotgun (WGS) entry which is preliminary data.</text>
</comment>
<sequence length="93" mass="10237">MGMVRSFSATKIAIQEFSAQYGLSKWARRIPLDRLSRWLHLGTEAANRMTQIAQQSGMYVKLTPESLEALKKAGSLMPTAKNASKPSSSPTSH</sequence>
<feature type="region of interest" description="Disordered" evidence="1">
    <location>
        <begin position="73"/>
        <end position="93"/>
    </location>
</feature>